<gene>
    <name evidence="2" type="ORF">PXEA_LOCUS23958</name>
</gene>
<keyword evidence="3" id="KW-1185">Reference proteome</keyword>
<feature type="compositionally biased region" description="Basic and acidic residues" evidence="1">
    <location>
        <begin position="71"/>
        <end position="84"/>
    </location>
</feature>
<reference evidence="2" key="1">
    <citation type="submission" date="2018-11" db="EMBL/GenBank/DDBJ databases">
        <authorList>
            <consortium name="Pathogen Informatics"/>
        </authorList>
    </citation>
    <scope>NUCLEOTIDE SEQUENCE</scope>
</reference>
<comment type="caution">
    <text evidence="2">The sequence shown here is derived from an EMBL/GenBank/DDBJ whole genome shotgun (WGS) entry which is preliminary data.</text>
</comment>
<accession>A0A448X830</accession>
<evidence type="ECO:0000256" key="1">
    <source>
        <dbReference type="SAM" id="MobiDB-lite"/>
    </source>
</evidence>
<dbReference type="Proteomes" id="UP000784294">
    <property type="component" value="Unassembled WGS sequence"/>
</dbReference>
<feature type="region of interest" description="Disordered" evidence="1">
    <location>
        <begin position="53"/>
        <end position="90"/>
    </location>
</feature>
<protein>
    <submittedName>
        <fullName evidence="2">Uncharacterized protein</fullName>
    </submittedName>
</protein>
<evidence type="ECO:0000313" key="3">
    <source>
        <dbReference type="Proteomes" id="UP000784294"/>
    </source>
</evidence>
<proteinExistence type="predicted"/>
<dbReference type="EMBL" id="CAAALY010112884">
    <property type="protein sequence ID" value="VEL30518.1"/>
    <property type="molecule type" value="Genomic_DNA"/>
</dbReference>
<organism evidence="2 3">
    <name type="scientific">Protopolystoma xenopodis</name>
    <dbReference type="NCBI Taxonomy" id="117903"/>
    <lineage>
        <taxon>Eukaryota</taxon>
        <taxon>Metazoa</taxon>
        <taxon>Spiralia</taxon>
        <taxon>Lophotrochozoa</taxon>
        <taxon>Platyhelminthes</taxon>
        <taxon>Monogenea</taxon>
        <taxon>Polyopisthocotylea</taxon>
        <taxon>Polystomatidea</taxon>
        <taxon>Polystomatidae</taxon>
        <taxon>Protopolystoma</taxon>
    </lineage>
</organism>
<evidence type="ECO:0000313" key="2">
    <source>
        <dbReference type="EMBL" id="VEL30518.1"/>
    </source>
</evidence>
<sequence length="90" mass="9791">MLGQALTTITDSKIKLQLPLPERVGCAKLGQTSKGNQGPFASRGFMSLSTDRDFEHRGSVTEPHATGQHEPNPKEAYIKPHCSDESSLVK</sequence>
<dbReference type="AlphaFoldDB" id="A0A448X830"/>
<name>A0A448X830_9PLAT</name>